<evidence type="ECO:0000256" key="3">
    <source>
        <dbReference type="ARBA" id="ARBA00022958"/>
    </source>
</evidence>
<feature type="domain" description="Cation/H(+) antiporter C-terminal" evidence="6">
    <location>
        <begin position="106"/>
        <end position="197"/>
    </location>
</feature>
<dbReference type="Proteomes" id="UP000243459">
    <property type="component" value="Chromosome 5"/>
</dbReference>
<keyword evidence="2" id="KW-0633">Potassium transport</keyword>
<dbReference type="GO" id="GO:0006813">
    <property type="term" value="P:potassium ion transport"/>
    <property type="evidence" value="ECO:0007669"/>
    <property type="project" value="UniProtKB-KW"/>
</dbReference>
<dbReference type="InterPro" id="IPR057290">
    <property type="entry name" value="CHX17_C"/>
</dbReference>
<evidence type="ECO:0000259" key="6">
    <source>
        <dbReference type="Pfam" id="PF23259"/>
    </source>
</evidence>
<dbReference type="InterPro" id="IPR050794">
    <property type="entry name" value="CPA2_transporter"/>
</dbReference>
<dbReference type="AlphaFoldDB" id="A0A5P1EPF8"/>
<organism evidence="7 8">
    <name type="scientific">Asparagus officinalis</name>
    <name type="common">Garden asparagus</name>
    <dbReference type="NCBI Taxonomy" id="4686"/>
    <lineage>
        <taxon>Eukaryota</taxon>
        <taxon>Viridiplantae</taxon>
        <taxon>Streptophyta</taxon>
        <taxon>Embryophyta</taxon>
        <taxon>Tracheophyta</taxon>
        <taxon>Spermatophyta</taxon>
        <taxon>Magnoliopsida</taxon>
        <taxon>Liliopsida</taxon>
        <taxon>Asparagales</taxon>
        <taxon>Asparagaceae</taxon>
        <taxon>Asparagoideae</taxon>
        <taxon>Asparagus</taxon>
    </lineage>
</organism>
<dbReference type="OMA" id="GIWINDE"/>
<dbReference type="PANTHER" id="PTHR32468">
    <property type="entry name" value="CATION/H + ANTIPORTER"/>
    <property type="match status" value="1"/>
</dbReference>
<dbReference type="GO" id="GO:0098662">
    <property type="term" value="P:inorganic cation transmembrane transport"/>
    <property type="evidence" value="ECO:0007669"/>
    <property type="project" value="TreeGrafter"/>
</dbReference>
<evidence type="ECO:0000256" key="5">
    <source>
        <dbReference type="SAM" id="MobiDB-lite"/>
    </source>
</evidence>
<keyword evidence="8" id="KW-1185">Reference proteome</keyword>
<feature type="region of interest" description="Disordered" evidence="5">
    <location>
        <begin position="202"/>
        <end position="230"/>
    </location>
</feature>
<keyword evidence="4" id="KW-0406">Ion transport</keyword>
<dbReference type="Pfam" id="PF23259">
    <property type="entry name" value="CHX17_C"/>
    <property type="match status" value="1"/>
</dbReference>
<evidence type="ECO:0000256" key="4">
    <source>
        <dbReference type="ARBA" id="ARBA00023065"/>
    </source>
</evidence>
<protein>
    <recommendedName>
        <fullName evidence="6">Cation/H(+) antiporter C-terminal domain-containing protein</fullName>
    </recommendedName>
</protein>
<evidence type="ECO:0000256" key="2">
    <source>
        <dbReference type="ARBA" id="ARBA00022538"/>
    </source>
</evidence>
<evidence type="ECO:0000256" key="1">
    <source>
        <dbReference type="ARBA" id="ARBA00022448"/>
    </source>
</evidence>
<dbReference type="PANTHER" id="PTHR32468:SF81">
    <property type="entry name" value="CATION_H(+) ANTIPORTER 19"/>
    <property type="match status" value="1"/>
</dbReference>
<feature type="region of interest" description="Disordered" evidence="5">
    <location>
        <begin position="1"/>
        <end position="21"/>
    </location>
</feature>
<accession>A0A5P1EPF8</accession>
<dbReference type="GO" id="GO:0012505">
    <property type="term" value="C:endomembrane system"/>
    <property type="evidence" value="ECO:0007669"/>
    <property type="project" value="TreeGrafter"/>
</dbReference>
<keyword evidence="1" id="KW-0813">Transport</keyword>
<dbReference type="GO" id="GO:0006885">
    <property type="term" value="P:regulation of pH"/>
    <property type="evidence" value="ECO:0007669"/>
    <property type="project" value="TreeGrafter"/>
</dbReference>
<proteinExistence type="predicted"/>
<reference evidence="8" key="1">
    <citation type="journal article" date="2017" name="Nat. Commun.">
        <title>The asparagus genome sheds light on the origin and evolution of a young Y chromosome.</title>
        <authorList>
            <person name="Harkess A."/>
            <person name="Zhou J."/>
            <person name="Xu C."/>
            <person name="Bowers J.E."/>
            <person name="Van der Hulst R."/>
            <person name="Ayyampalayam S."/>
            <person name="Mercati F."/>
            <person name="Riccardi P."/>
            <person name="McKain M.R."/>
            <person name="Kakrana A."/>
            <person name="Tang H."/>
            <person name="Ray J."/>
            <person name="Groenendijk J."/>
            <person name="Arikit S."/>
            <person name="Mathioni S.M."/>
            <person name="Nakano M."/>
            <person name="Shan H."/>
            <person name="Telgmann-Rauber A."/>
            <person name="Kanno A."/>
            <person name="Yue Z."/>
            <person name="Chen H."/>
            <person name="Li W."/>
            <person name="Chen Y."/>
            <person name="Xu X."/>
            <person name="Zhang Y."/>
            <person name="Luo S."/>
            <person name="Chen H."/>
            <person name="Gao J."/>
            <person name="Mao Z."/>
            <person name="Pires J.C."/>
            <person name="Luo M."/>
            <person name="Kudrna D."/>
            <person name="Wing R.A."/>
            <person name="Meyers B.C."/>
            <person name="Yi K."/>
            <person name="Kong H."/>
            <person name="Lavrijsen P."/>
            <person name="Sunseri F."/>
            <person name="Falavigna A."/>
            <person name="Ye Y."/>
            <person name="Leebens-Mack J.H."/>
            <person name="Chen G."/>
        </authorList>
    </citation>
    <scope>NUCLEOTIDE SEQUENCE [LARGE SCALE GENOMIC DNA]</scope>
    <source>
        <strain evidence="8">cv. DH0086</strain>
    </source>
</reference>
<keyword evidence="3" id="KW-0630">Potassium</keyword>
<evidence type="ECO:0000313" key="8">
    <source>
        <dbReference type="Proteomes" id="UP000243459"/>
    </source>
</evidence>
<gene>
    <name evidence="7" type="ORF">A4U43_C05F2560</name>
</gene>
<dbReference type="Gramene" id="ONK67674">
    <property type="protein sequence ID" value="ONK67674"/>
    <property type="gene ID" value="A4U43_C05F2560"/>
</dbReference>
<name>A0A5P1EPF8_ASPOF</name>
<evidence type="ECO:0000313" key="7">
    <source>
        <dbReference type="EMBL" id="ONK67674.1"/>
    </source>
</evidence>
<sequence length="230" mass="25326">MERFGRDYQNVNSAVDPPRPVPPWHPHRPCARWNSQVFRKRGLLCRSSSYSFAGADDRVGVGVRRRHPSHPRHRAHRLPVHRCPAQVDSSGPGSVGIWINDEERTKDEEYLNVFKEKVVASNESIKYEEKAVGGKADIVAVIKGIGRCNLILVGQGAPTMMLADHRSDICPELGHVGSFLGTSFATSASVLVVKQYDPTVDPTEVLEDGPAVDLEPDTPMAGERPKPTGF</sequence>
<dbReference type="EMBL" id="CM007385">
    <property type="protein sequence ID" value="ONK67674.1"/>
    <property type="molecule type" value="Genomic_DNA"/>
</dbReference>